<dbReference type="InterPro" id="IPR011251">
    <property type="entry name" value="Luciferase-like_dom"/>
</dbReference>
<dbReference type="PANTHER" id="PTHR30137">
    <property type="entry name" value="LUCIFERASE-LIKE MONOOXYGENASE"/>
    <property type="match status" value="1"/>
</dbReference>
<protein>
    <submittedName>
        <fullName evidence="4">Alkanesulfonate monooxygenase SsuD/methylene tetrahydromethanopterin reductase-like flavin-dependent oxidoreductase (Luciferase family)</fullName>
    </submittedName>
</protein>
<evidence type="ECO:0000256" key="2">
    <source>
        <dbReference type="ARBA" id="ARBA00023033"/>
    </source>
</evidence>
<sequence>MKFGIFYEISVPRPWGPTTEYEVYQNCLEQVKLADELGFDQVWAVEHHFLEEYSHCSAPEVFLTACAMVTKNIRIGRGIVVCVPEFNNPIKAAEVAATMDIVSGGRLEFGTGRSATWTELGGMGADPDETKKTWDEWVRIIPKMWTEERFGYQGRAFSMPQRAVLPKPLQKPHPPMWVAVTSPGTELDAADRGMGSLGLTFGGFAEQEKKIAEYRRRIKYCDPVGSFVNEQVNTVNFLFCHEDNEYGAKTGQRLAGTFNYLAEQLLAARQAYPTRSYPNLGLLPALRREATSAPEGQIPEGLCIGNPDRIIEVIKKWESVGVDRINFLLNAIETVPQEEVLASLRLFAKEVMPKFAEKPAASPAAVGGGN</sequence>
<dbReference type="RefSeq" id="WP_098504260.1">
    <property type="nucleotide sequence ID" value="NZ_PDJQ01000001.1"/>
</dbReference>
<dbReference type="GO" id="GO:0004497">
    <property type="term" value="F:monooxygenase activity"/>
    <property type="evidence" value="ECO:0007669"/>
    <property type="project" value="UniProtKB-KW"/>
</dbReference>
<keyword evidence="2 4" id="KW-0503">Monooxygenase</keyword>
<accession>A0A2A9HJ80</accession>
<proteinExistence type="predicted"/>
<dbReference type="Pfam" id="PF00296">
    <property type="entry name" value="Bac_luciferase"/>
    <property type="match status" value="1"/>
</dbReference>
<name>A0A2A9HJ80_TEPT2</name>
<evidence type="ECO:0000313" key="5">
    <source>
        <dbReference type="Proteomes" id="UP000223071"/>
    </source>
</evidence>
<dbReference type="PANTHER" id="PTHR30137:SF8">
    <property type="entry name" value="BLR5498 PROTEIN"/>
    <property type="match status" value="1"/>
</dbReference>
<evidence type="ECO:0000256" key="1">
    <source>
        <dbReference type="ARBA" id="ARBA00023002"/>
    </source>
</evidence>
<dbReference type="EMBL" id="PDJQ01000001">
    <property type="protein sequence ID" value="PFG74909.1"/>
    <property type="molecule type" value="Genomic_DNA"/>
</dbReference>
<dbReference type="SUPFAM" id="SSF51679">
    <property type="entry name" value="Bacterial luciferase-like"/>
    <property type="match status" value="1"/>
</dbReference>
<comment type="caution">
    <text evidence="4">The sequence shown here is derived from an EMBL/GenBank/DDBJ whole genome shotgun (WGS) entry which is preliminary data.</text>
</comment>
<organism evidence="4 5">
    <name type="scientific">Tepidiforma thermophila (strain KCTC 52669 / CGMCC 1.13589 / G233)</name>
    <dbReference type="NCBI Taxonomy" id="2761530"/>
    <lineage>
        <taxon>Bacteria</taxon>
        <taxon>Bacillati</taxon>
        <taxon>Chloroflexota</taxon>
        <taxon>Tepidiformia</taxon>
        <taxon>Tepidiformales</taxon>
        <taxon>Tepidiformaceae</taxon>
        <taxon>Tepidiforma</taxon>
    </lineage>
</organism>
<dbReference type="InterPro" id="IPR050766">
    <property type="entry name" value="Bact_Lucif_Oxidored"/>
</dbReference>
<keyword evidence="5" id="KW-1185">Reference proteome</keyword>
<dbReference type="GO" id="GO:0016705">
    <property type="term" value="F:oxidoreductase activity, acting on paired donors, with incorporation or reduction of molecular oxygen"/>
    <property type="evidence" value="ECO:0007669"/>
    <property type="project" value="InterPro"/>
</dbReference>
<reference evidence="4 5" key="1">
    <citation type="submission" date="2017-09" db="EMBL/GenBank/DDBJ databases">
        <title>Sequencing the genomes of two abundant thermophiles in Great Basin hot springs: Thermocrinis jamiesonii and novel Chloroflexi Thermoflexus hugenholtzii.</title>
        <authorList>
            <person name="Hedlund B."/>
        </authorList>
    </citation>
    <scope>NUCLEOTIDE SEQUENCE [LARGE SCALE GENOMIC DNA]</scope>
    <source>
        <strain evidence="4 5">G233</strain>
    </source>
</reference>
<evidence type="ECO:0000259" key="3">
    <source>
        <dbReference type="Pfam" id="PF00296"/>
    </source>
</evidence>
<keyword evidence="1" id="KW-0560">Oxidoreductase</keyword>
<dbReference type="InterPro" id="IPR036661">
    <property type="entry name" value="Luciferase-like_sf"/>
</dbReference>
<dbReference type="AlphaFoldDB" id="A0A2A9HJ80"/>
<dbReference type="GO" id="GO:0005829">
    <property type="term" value="C:cytosol"/>
    <property type="evidence" value="ECO:0007669"/>
    <property type="project" value="TreeGrafter"/>
</dbReference>
<gene>
    <name evidence="4" type="ORF">A9A59_2158</name>
</gene>
<dbReference type="Gene3D" id="3.20.20.30">
    <property type="entry name" value="Luciferase-like domain"/>
    <property type="match status" value="1"/>
</dbReference>
<dbReference type="Proteomes" id="UP000223071">
    <property type="component" value="Unassembled WGS sequence"/>
</dbReference>
<feature type="domain" description="Luciferase-like" evidence="3">
    <location>
        <begin position="1"/>
        <end position="324"/>
    </location>
</feature>
<evidence type="ECO:0000313" key="4">
    <source>
        <dbReference type="EMBL" id="PFG74909.1"/>
    </source>
</evidence>